<dbReference type="OrthoDB" id="261960at2759"/>
<evidence type="ECO:0000313" key="2">
    <source>
        <dbReference type="EMBL" id="KAG9062014.1"/>
    </source>
</evidence>
<organism evidence="2 3">
    <name type="scientific">Linnemannia hyalina</name>
    <dbReference type="NCBI Taxonomy" id="64524"/>
    <lineage>
        <taxon>Eukaryota</taxon>
        <taxon>Fungi</taxon>
        <taxon>Fungi incertae sedis</taxon>
        <taxon>Mucoromycota</taxon>
        <taxon>Mortierellomycotina</taxon>
        <taxon>Mortierellomycetes</taxon>
        <taxon>Mortierellales</taxon>
        <taxon>Mortierellaceae</taxon>
        <taxon>Linnemannia</taxon>
    </lineage>
</organism>
<dbReference type="Gene3D" id="3.80.10.10">
    <property type="entry name" value="Ribonuclease Inhibitor"/>
    <property type="match status" value="1"/>
</dbReference>
<dbReference type="GO" id="GO:0005634">
    <property type="term" value="C:nucleus"/>
    <property type="evidence" value="ECO:0007669"/>
    <property type="project" value="TreeGrafter"/>
</dbReference>
<name>A0A9P7XK23_9FUNG</name>
<dbReference type="InterPro" id="IPR053000">
    <property type="entry name" value="WSS1-like_metalloprotease"/>
</dbReference>
<comment type="caution">
    <text evidence="2">The sequence shown here is derived from an EMBL/GenBank/DDBJ whole genome shotgun (WGS) entry which is preliminary data.</text>
</comment>
<dbReference type="Pfam" id="PF08325">
    <property type="entry name" value="WLM"/>
    <property type="match status" value="1"/>
</dbReference>
<evidence type="ECO:0000259" key="1">
    <source>
        <dbReference type="PROSITE" id="PS51397"/>
    </source>
</evidence>
<keyword evidence="3" id="KW-1185">Reference proteome</keyword>
<dbReference type="AlphaFoldDB" id="A0A9P7XK23"/>
<dbReference type="EMBL" id="JAHRHY010000021">
    <property type="protein sequence ID" value="KAG9062014.1"/>
    <property type="molecule type" value="Genomic_DNA"/>
</dbReference>
<dbReference type="PROSITE" id="PS51397">
    <property type="entry name" value="WLM"/>
    <property type="match status" value="1"/>
</dbReference>
<protein>
    <recommendedName>
        <fullName evidence="1">WLM domain-containing protein</fullName>
    </recommendedName>
</protein>
<dbReference type="GO" id="GO:0006281">
    <property type="term" value="P:DNA repair"/>
    <property type="evidence" value="ECO:0007669"/>
    <property type="project" value="TreeGrafter"/>
</dbReference>
<reference evidence="2" key="1">
    <citation type="submission" date="2021-06" db="EMBL/GenBank/DDBJ databases">
        <title>Genome Sequence of Mortierella hyaline Strain SCG-10, a Cold-Adapted, Nitrate-Reducing Fungus Isolated from Soil in Minnesota, USA.</title>
        <authorList>
            <person name="Aldossari N."/>
        </authorList>
    </citation>
    <scope>NUCLEOTIDE SEQUENCE</scope>
    <source>
        <strain evidence="2">SCG-10</strain>
    </source>
</reference>
<sequence>MTLDKLRVMEARGDVISWEYRPPKGNIWTLQDIRDRDCFGRVFVCGNSEESYKLMTSVVEKVKVIMRRRRWYIDELHELDPGSKYLGLNVGHTLEIHLKLRTWRGLISHNDLVLTMLHELAHIINSSHNDAFYDLFYRLKAEYETHYGVKLSTKTRTTQCANGVGPEEQRRKRVNAADFDKDSGVDMSNAEKLLWPLLVPASGGLHIEHVSRALIETHNSHRRRVCLMSSNFVDDANPPVAPFTTVCPSPMAALIKVRPSDTVSYIPFSTLPYASLSSVPQEILDLITLRTVETTDPTFISFLGLYHLRISKLESLTLCLKEHPALRVREFINSSDLTVPATMVMGQEFVDVSRCVSPVINVQQDNRFISLDLGRFRYKDGLDGFADLVSAFPTTHLEKLQLSFLNSIPHDKCINDGSNKDLNLEDVARFNQFFREPFRALKEIAITCGSQNSMDHTRLAFLTRCPNVKTLCLHRLDIKAVEMLPVCLGAACHKLSSLEWRKSLYNNADEILALIRTARSGWRESRLPDMPLFGTFTFSALMKNVETLEVLQIESAEELEMNAFVDVLCSARNLRRLEGIANGQRKRFRTEILVHAMTELEELMLDMQDLGTRTMEYAGVDPSMNLAAMEEAALLKDTRMFNYQFLEFSLESGLYLLAGLKELRMLDLRSTVHYIGVAELEWMHTNWPKLERIKGLKSDRRWFVYHADGPAAKAAVEKWMAAHPHGIGSSFYSSP</sequence>
<dbReference type="PANTHER" id="PTHR46622">
    <property type="entry name" value="DNA-DEPENDENT METALLOPROTEASE WSS1"/>
    <property type="match status" value="1"/>
</dbReference>
<gene>
    <name evidence="2" type="ORF">KI688_006734</name>
</gene>
<proteinExistence type="predicted"/>
<dbReference type="InterPro" id="IPR032675">
    <property type="entry name" value="LRR_dom_sf"/>
</dbReference>
<dbReference type="GO" id="GO:0008237">
    <property type="term" value="F:metallopeptidase activity"/>
    <property type="evidence" value="ECO:0007669"/>
    <property type="project" value="TreeGrafter"/>
</dbReference>
<feature type="domain" description="WLM" evidence="1">
    <location>
        <begin position="18"/>
        <end position="182"/>
    </location>
</feature>
<evidence type="ECO:0000313" key="3">
    <source>
        <dbReference type="Proteomes" id="UP000707451"/>
    </source>
</evidence>
<dbReference type="Proteomes" id="UP000707451">
    <property type="component" value="Unassembled WGS sequence"/>
</dbReference>
<dbReference type="PANTHER" id="PTHR46622:SF1">
    <property type="entry name" value="DNA-DEPENDENT METALLOPROTEASE WSS1"/>
    <property type="match status" value="1"/>
</dbReference>
<accession>A0A9P7XK23</accession>
<dbReference type="InterPro" id="IPR013536">
    <property type="entry name" value="WLM_dom"/>
</dbReference>
<dbReference type="SUPFAM" id="SSF52047">
    <property type="entry name" value="RNI-like"/>
    <property type="match status" value="1"/>
</dbReference>